<evidence type="ECO:0000313" key="2">
    <source>
        <dbReference type="EMBL" id="WAI00908.1"/>
    </source>
</evidence>
<gene>
    <name evidence="2" type="ORF">OU421_10875</name>
</gene>
<dbReference type="EMBL" id="CP113361">
    <property type="protein sequence ID" value="WAI00908.1"/>
    <property type="molecule type" value="Genomic_DNA"/>
</dbReference>
<reference evidence="2" key="1">
    <citation type="submission" date="2022-11" db="EMBL/GenBank/DDBJ databases">
        <title>Complete genome sequence of Methanogenium organophilum DSM 3596.</title>
        <authorList>
            <person name="Chen S.-C."/>
            <person name="Lai S.-J."/>
            <person name="You Y.-T."/>
        </authorList>
    </citation>
    <scope>NUCLEOTIDE SEQUENCE</scope>
    <source>
        <strain evidence="2">DSM 3596</strain>
    </source>
</reference>
<dbReference type="Pfam" id="PF13646">
    <property type="entry name" value="HEAT_2"/>
    <property type="match status" value="1"/>
</dbReference>
<name>A0A9X9T722_METOG</name>
<keyword evidence="3" id="KW-1185">Reference proteome</keyword>
<dbReference type="SUPFAM" id="SSF48371">
    <property type="entry name" value="ARM repeat"/>
    <property type="match status" value="1"/>
</dbReference>
<dbReference type="Proteomes" id="UP001163096">
    <property type="component" value="Chromosome"/>
</dbReference>
<dbReference type="AlphaFoldDB" id="A0A9X9T722"/>
<dbReference type="PANTHER" id="PTHR12697">
    <property type="entry name" value="PBS LYASE HEAT-LIKE PROTEIN"/>
    <property type="match status" value="1"/>
</dbReference>
<dbReference type="Gene3D" id="1.25.10.10">
    <property type="entry name" value="Leucine-rich Repeat Variant"/>
    <property type="match status" value="1"/>
</dbReference>
<evidence type="ECO:0000313" key="3">
    <source>
        <dbReference type="Proteomes" id="UP001163096"/>
    </source>
</evidence>
<protein>
    <submittedName>
        <fullName evidence="2">HEAT repeat domain-containing protein</fullName>
    </submittedName>
</protein>
<dbReference type="KEGG" id="mou:OU421_10875"/>
<dbReference type="GO" id="GO:0016491">
    <property type="term" value="F:oxidoreductase activity"/>
    <property type="evidence" value="ECO:0007669"/>
    <property type="project" value="TreeGrafter"/>
</dbReference>
<dbReference type="PANTHER" id="PTHR12697:SF5">
    <property type="entry name" value="DEOXYHYPUSINE HYDROXYLASE"/>
    <property type="match status" value="1"/>
</dbReference>
<accession>A0A9X9T722</accession>
<dbReference type="Pfam" id="PF02985">
    <property type="entry name" value="HEAT"/>
    <property type="match status" value="1"/>
</dbReference>
<dbReference type="InterPro" id="IPR011989">
    <property type="entry name" value="ARM-like"/>
</dbReference>
<organism evidence="2 3">
    <name type="scientific">Methanogenium organophilum</name>
    <dbReference type="NCBI Taxonomy" id="2199"/>
    <lineage>
        <taxon>Archaea</taxon>
        <taxon>Methanobacteriati</taxon>
        <taxon>Methanobacteriota</taxon>
        <taxon>Stenosarchaea group</taxon>
        <taxon>Methanomicrobia</taxon>
        <taxon>Methanomicrobiales</taxon>
        <taxon>Methanomicrobiaceae</taxon>
        <taxon>Methanogenium</taxon>
    </lineage>
</organism>
<keyword evidence="1" id="KW-0677">Repeat</keyword>
<sequence length="182" mass="19638">MTNRNDALSRLYTERERRRDENTLILICQLREDGISYRVRAAEALGICGGGEVVPHLIRAAEDDPEPDVRFMAIRSLGKRKDPLAVDPLIGLLACSDKWIRMEAVKALGAIGHPSASSPVGNLCCDPAEPVRRAVAEALGKIGSDACRSTLEMMLDDEDPVVRTAARQSLSLCGSGGTAPEK</sequence>
<dbReference type="InterPro" id="IPR016024">
    <property type="entry name" value="ARM-type_fold"/>
</dbReference>
<dbReference type="GeneID" id="76835611"/>
<dbReference type="InterPro" id="IPR000357">
    <property type="entry name" value="HEAT"/>
</dbReference>
<evidence type="ECO:0000256" key="1">
    <source>
        <dbReference type="ARBA" id="ARBA00022737"/>
    </source>
</evidence>
<dbReference type="RefSeq" id="WP_268186113.1">
    <property type="nucleotide sequence ID" value="NZ_CP113361.1"/>
</dbReference>
<dbReference type="SMART" id="SM00567">
    <property type="entry name" value="EZ_HEAT"/>
    <property type="match status" value="4"/>
</dbReference>
<proteinExistence type="predicted"/>
<dbReference type="InterPro" id="IPR004155">
    <property type="entry name" value="PBS_lyase_HEAT"/>
</dbReference>